<keyword evidence="13" id="KW-1185">Reference proteome</keyword>
<protein>
    <recommendedName>
        <fullName evidence="3">NADH dehydrogenase [ubiquinone] iron-sulfur protein 3, mitochondrial</fullName>
    </recommendedName>
</protein>
<dbReference type="GO" id="GO:0005739">
    <property type="term" value="C:mitochondrion"/>
    <property type="evidence" value="ECO:0007669"/>
    <property type="project" value="UniProtKB-SubCell"/>
</dbReference>
<evidence type="ECO:0000256" key="10">
    <source>
        <dbReference type="SAM" id="MobiDB-lite"/>
    </source>
</evidence>
<dbReference type="GO" id="GO:0008137">
    <property type="term" value="F:NADH dehydrogenase (ubiquinone) activity"/>
    <property type="evidence" value="ECO:0007669"/>
    <property type="project" value="UniProtKB-EC"/>
</dbReference>
<accession>A0A1D1W7X0</accession>
<keyword evidence="4 9" id="KW-0813">Transport</keyword>
<keyword evidence="6 9" id="KW-0520">NAD</keyword>
<dbReference type="GO" id="GO:0016020">
    <property type="term" value="C:membrane"/>
    <property type="evidence" value="ECO:0007669"/>
    <property type="project" value="UniProtKB-ARBA"/>
</dbReference>
<dbReference type="InterPro" id="IPR020396">
    <property type="entry name" value="NADH_UbQ_OxRdtase_CS"/>
</dbReference>
<dbReference type="Proteomes" id="UP000186922">
    <property type="component" value="Unassembled WGS sequence"/>
</dbReference>
<dbReference type="FunFam" id="3.30.460.80:FF:000002">
    <property type="entry name" value="NADH dehydrogenase iron-sulfur protein 3, mitochondrial"/>
    <property type="match status" value="1"/>
</dbReference>
<dbReference type="PANTHER" id="PTHR10884">
    <property type="entry name" value="NADH DEHYDROGENASE UBIQUINONE IRON-SULFUR PROTEIN 3"/>
    <property type="match status" value="1"/>
</dbReference>
<evidence type="ECO:0000256" key="7">
    <source>
        <dbReference type="ARBA" id="ARBA00023075"/>
    </source>
</evidence>
<dbReference type="NCBIfam" id="TIGR01961">
    <property type="entry name" value="NuoC_fam"/>
    <property type="match status" value="1"/>
</dbReference>
<organism evidence="12 13">
    <name type="scientific">Ramazzottius varieornatus</name>
    <name type="common">Water bear</name>
    <name type="synonym">Tardigrade</name>
    <dbReference type="NCBI Taxonomy" id="947166"/>
    <lineage>
        <taxon>Eukaryota</taxon>
        <taxon>Metazoa</taxon>
        <taxon>Ecdysozoa</taxon>
        <taxon>Tardigrada</taxon>
        <taxon>Eutardigrada</taxon>
        <taxon>Parachela</taxon>
        <taxon>Hypsibioidea</taxon>
        <taxon>Ramazzottiidae</taxon>
        <taxon>Ramazzottius</taxon>
    </lineage>
</organism>
<evidence type="ECO:0000313" key="13">
    <source>
        <dbReference type="Proteomes" id="UP000186922"/>
    </source>
</evidence>
<feature type="region of interest" description="Disordered" evidence="10">
    <location>
        <begin position="42"/>
        <end position="69"/>
    </location>
</feature>
<evidence type="ECO:0000313" key="12">
    <source>
        <dbReference type="EMBL" id="GAV09013.1"/>
    </source>
</evidence>
<dbReference type="HAMAP" id="MF_01357">
    <property type="entry name" value="NDH1_NuoC"/>
    <property type="match status" value="1"/>
</dbReference>
<dbReference type="PANTHER" id="PTHR10884:SF14">
    <property type="entry name" value="NADH DEHYDROGENASE [UBIQUINONE] IRON-SULFUR PROTEIN 3, MITOCHONDRIAL"/>
    <property type="match status" value="1"/>
</dbReference>
<dbReference type="GO" id="GO:0016651">
    <property type="term" value="F:oxidoreductase activity, acting on NAD(P)H"/>
    <property type="evidence" value="ECO:0007669"/>
    <property type="project" value="InterPro"/>
</dbReference>
<dbReference type="InterPro" id="IPR001268">
    <property type="entry name" value="NADH_UbQ_OxRdtase_30kDa_su"/>
</dbReference>
<evidence type="ECO:0000256" key="3">
    <source>
        <dbReference type="ARBA" id="ARBA00020084"/>
    </source>
</evidence>
<dbReference type="Gene3D" id="3.30.460.80">
    <property type="entry name" value="NADH:ubiquinone oxidoreductase, 30kDa subunit"/>
    <property type="match status" value="1"/>
</dbReference>
<dbReference type="InterPro" id="IPR010218">
    <property type="entry name" value="NADH_DH_suC"/>
</dbReference>
<dbReference type="OrthoDB" id="37721at2759"/>
<evidence type="ECO:0000256" key="8">
    <source>
        <dbReference type="ARBA" id="ARBA00049551"/>
    </source>
</evidence>
<keyword evidence="7" id="KW-0830">Ubiquinone</keyword>
<gene>
    <name evidence="12" type="primary">RvY_18619-1</name>
    <name evidence="12" type="synonym">RvY_18619.1</name>
    <name evidence="12" type="ORF">RvY_18619</name>
</gene>
<evidence type="ECO:0000256" key="6">
    <source>
        <dbReference type="ARBA" id="ARBA00023027"/>
    </source>
</evidence>
<proteinExistence type="inferred from homology"/>
<dbReference type="NCBIfam" id="NF004733">
    <property type="entry name" value="PRK06074.1-5"/>
    <property type="match status" value="1"/>
</dbReference>
<evidence type="ECO:0000259" key="11">
    <source>
        <dbReference type="Pfam" id="PF00329"/>
    </source>
</evidence>
<dbReference type="PROSITE" id="PS00542">
    <property type="entry name" value="COMPLEX1_30K"/>
    <property type="match status" value="1"/>
</dbReference>
<comment type="catalytic activity">
    <reaction evidence="8">
        <text>a ubiquinone + NADH + 5 H(+)(in) = a ubiquinol + NAD(+) + 4 H(+)(out)</text>
        <dbReference type="Rhea" id="RHEA:29091"/>
        <dbReference type="Rhea" id="RHEA-COMP:9565"/>
        <dbReference type="Rhea" id="RHEA-COMP:9566"/>
        <dbReference type="ChEBI" id="CHEBI:15378"/>
        <dbReference type="ChEBI" id="CHEBI:16389"/>
        <dbReference type="ChEBI" id="CHEBI:17976"/>
        <dbReference type="ChEBI" id="CHEBI:57540"/>
        <dbReference type="ChEBI" id="CHEBI:57945"/>
        <dbReference type="EC" id="7.1.1.2"/>
    </reaction>
</comment>
<evidence type="ECO:0000256" key="2">
    <source>
        <dbReference type="ARBA" id="ARBA00007569"/>
    </source>
</evidence>
<evidence type="ECO:0000256" key="1">
    <source>
        <dbReference type="ARBA" id="ARBA00004173"/>
    </source>
</evidence>
<evidence type="ECO:0000256" key="5">
    <source>
        <dbReference type="ARBA" id="ARBA00022967"/>
    </source>
</evidence>
<evidence type="ECO:0000256" key="4">
    <source>
        <dbReference type="ARBA" id="ARBA00022448"/>
    </source>
</evidence>
<keyword evidence="5 9" id="KW-1278">Translocase</keyword>
<feature type="compositionally biased region" description="Low complexity" evidence="10">
    <location>
        <begin position="287"/>
        <end position="310"/>
    </location>
</feature>
<name>A0A1D1W7X0_RAMVA</name>
<dbReference type="Pfam" id="PF00329">
    <property type="entry name" value="Complex1_30kDa"/>
    <property type="match status" value="1"/>
</dbReference>
<dbReference type="AlphaFoldDB" id="A0A1D1W7X0"/>
<comment type="similarity">
    <text evidence="2 9">Belongs to the complex I 30 kDa subunit family.</text>
</comment>
<dbReference type="InterPro" id="IPR037232">
    <property type="entry name" value="NADH_quin_OxRdtase_su_C/D-like"/>
</dbReference>
<comment type="caution">
    <text evidence="12">The sequence shown here is derived from an EMBL/GenBank/DDBJ whole genome shotgun (WGS) entry which is preliminary data.</text>
</comment>
<feature type="region of interest" description="Disordered" evidence="10">
    <location>
        <begin position="277"/>
        <end position="338"/>
    </location>
</feature>
<comment type="subcellular location">
    <subcellularLocation>
        <location evidence="1">Mitochondrion</location>
    </subcellularLocation>
</comment>
<feature type="compositionally biased region" description="Basic and acidic residues" evidence="10">
    <location>
        <begin position="325"/>
        <end position="338"/>
    </location>
</feature>
<sequence>MAGKSLWSLVIPILRRTSGSALRKPSNVCTWKLNAARTLSSTGSRWQAPPAAASTNASQGIQTQQAPTVRRHDGKLRENLANFGQFVASCMPRFVQKVLVTGTDELEILIAPEGIVPVIQFLKCHHNCMFWSFIDLAAMDVPTREYRFELIYNLLSLQYNSRIRVKTYTDELTPLDSVVPVFPAANWYEREAWDLYGVYFKGHPDLRRILTDYGFEGHPFRKDFPLTGYVEVRYDDEVKRVVVEPLEMSQEYRKFDTSSPWEVFPNFRESLEIPLESGKPKDTAQIAAQGGATPSTGGAGASAASAPAAGAQGGDKAKPPPSVKKINDPQPHETKDKK</sequence>
<feature type="compositionally biased region" description="Polar residues" evidence="10">
    <location>
        <begin position="53"/>
        <end position="67"/>
    </location>
</feature>
<feature type="domain" description="NADH:ubiquinone oxidoreductase 30kDa subunit" evidence="11">
    <location>
        <begin position="109"/>
        <end position="229"/>
    </location>
</feature>
<evidence type="ECO:0000256" key="9">
    <source>
        <dbReference type="RuleBase" id="RU003456"/>
    </source>
</evidence>
<reference evidence="12 13" key="1">
    <citation type="journal article" date="2016" name="Nat. Commun.">
        <title>Extremotolerant tardigrade genome and improved radiotolerance of human cultured cells by tardigrade-unique protein.</title>
        <authorList>
            <person name="Hashimoto T."/>
            <person name="Horikawa D.D."/>
            <person name="Saito Y."/>
            <person name="Kuwahara H."/>
            <person name="Kozuka-Hata H."/>
            <person name="Shin-I T."/>
            <person name="Minakuchi Y."/>
            <person name="Ohishi K."/>
            <person name="Motoyama A."/>
            <person name="Aizu T."/>
            <person name="Enomoto A."/>
            <person name="Kondo K."/>
            <person name="Tanaka S."/>
            <person name="Hara Y."/>
            <person name="Koshikawa S."/>
            <person name="Sagara H."/>
            <person name="Miura T."/>
            <person name="Yokobori S."/>
            <person name="Miyagawa K."/>
            <person name="Suzuki Y."/>
            <person name="Kubo T."/>
            <person name="Oyama M."/>
            <person name="Kohara Y."/>
            <person name="Fujiyama A."/>
            <person name="Arakawa K."/>
            <person name="Katayama T."/>
            <person name="Toyoda A."/>
            <person name="Kunieda T."/>
        </authorList>
    </citation>
    <scope>NUCLEOTIDE SEQUENCE [LARGE SCALE GENOMIC DNA]</scope>
    <source>
        <strain evidence="12 13">YOKOZUNA-1</strain>
    </source>
</reference>
<dbReference type="EMBL" id="BDGG01000020">
    <property type="protein sequence ID" value="GAV09013.1"/>
    <property type="molecule type" value="Genomic_DNA"/>
</dbReference>
<dbReference type="SUPFAM" id="SSF143243">
    <property type="entry name" value="Nqo5-like"/>
    <property type="match status" value="1"/>
</dbReference>
<dbReference type="STRING" id="947166.A0A1D1W7X0"/>